<keyword evidence="3" id="KW-1185">Reference proteome</keyword>
<evidence type="ECO:0000313" key="2">
    <source>
        <dbReference type="EMBL" id="PXX92687.1"/>
    </source>
</evidence>
<feature type="domain" description="Mut7-C RNAse" evidence="1">
    <location>
        <begin position="15"/>
        <end position="159"/>
    </location>
</feature>
<dbReference type="InterPro" id="IPR002782">
    <property type="entry name" value="Mut7-C_RNAse_dom"/>
</dbReference>
<organism evidence="2 3">
    <name type="scientific">Marinobacter vulgaris</name>
    <dbReference type="NCBI Taxonomy" id="1928331"/>
    <lineage>
        <taxon>Bacteria</taxon>
        <taxon>Pseudomonadati</taxon>
        <taxon>Pseudomonadota</taxon>
        <taxon>Gammaproteobacteria</taxon>
        <taxon>Pseudomonadales</taxon>
        <taxon>Marinobacteraceae</taxon>
        <taxon>Marinobacter</taxon>
    </lineage>
</organism>
<sequence length="174" mass="19943">MKLIEGSLCPLSPLRFLCDEMLINVAQWLRVAGYDTALPTPGSPDRHLVDCSRAEQRWLVTADADLREFVCAPFYVLYLPGGDDEARLKELTLRLDLDWCLAPFSRCKNCNTPLHPASEREKQLFRPGVRGVSNEAVWACVTCRQLYWEGSHVRRMRSRLEAMNAWRDALRPPP</sequence>
<dbReference type="Proteomes" id="UP000253987">
    <property type="component" value="Unassembled WGS sequence"/>
</dbReference>
<dbReference type="OrthoDB" id="9797655at2"/>
<dbReference type="PANTHER" id="PTHR39081">
    <property type="entry name" value="MUT7-C DOMAIN-CONTAINING PROTEIN"/>
    <property type="match status" value="1"/>
</dbReference>
<evidence type="ECO:0000313" key="3">
    <source>
        <dbReference type="Proteomes" id="UP000253987"/>
    </source>
</evidence>
<protein>
    <recommendedName>
        <fullName evidence="1">Mut7-C RNAse domain-containing protein</fullName>
    </recommendedName>
</protein>
<evidence type="ECO:0000259" key="1">
    <source>
        <dbReference type="Pfam" id="PF01927"/>
    </source>
</evidence>
<accession>A0A2V3ZR60</accession>
<dbReference type="Pfam" id="PF01927">
    <property type="entry name" value="Mut7-C"/>
    <property type="match status" value="1"/>
</dbReference>
<reference evidence="3" key="1">
    <citation type="submission" date="2018-05" db="EMBL/GenBank/DDBJ databases">
        <authorList>
            <person name="Lu D."/>
        </authorList>
    </citation>
    <scope>NUCLEOTIDE SEQUENCE [LARGE SCALE GENOMIC DNA]</scope>
    <source>
        <strain evidence="3">F01</strain>
    </source>
</reference>
<comment type="caution">
    <text evidence="2">The sequence shown here is derived from an EMBL/GenBank/DDBJ whole genome shotgun (WGS) entry which is preliminary data.</text>
</comment>
<dbReference type="PANTHER" id="PTHR39081:SF1">
    <property type="entry name" value="MUT7-C RNASE DOMAIN-CONTAINING PROTEIN"/>
    <property type="match status" value="1"/>
</dbReference>
<reference evidence="2 3" key="2">
    <citation type="submission" date="2018-06" db="EMBL/GenBank/DDBJ databases">
        <title>Marinobactersediminissp. nov, a moderately halophilic bacterium isolated from marine solar saltern.</title>
        <authorList>
            <person name="Zhang Y."/>
        </authorList>
    </citation>
    <scope>NUCLEOTIDE SEQUENCE [LARGE SCALE GENOMIC DNA]</scope>
    <source>
        <strain evidence="2 3">F01</strain>
    </source>
</reference>
<name>A0A2V3ZR60_9GAMM</name>
<dbReference type="AlphaFoldDB" id="A0A2V3ZR60"/>
<dbReference type="EMBL" id="QFWX01000002">
    <property type="protein sequence ID" value="PXX92687.1"/>
    <property type="molecule type" value="Genomic_DNA"/>
</dbReference>
<gene>
    <name evidence="2" type="ORF">DIT71_05775</name>
</gene>
<proteinExistence type="predicted"/>
<dbReference type="RefSeq" id="WP_114612239.1">
    <property type="nucleotide sequence ID" value="NZ_QFWX01000002.1"/>
</dbReference>